<proteinExistence type="predicted"/>
<name>A0ACC1SMS5_9HYPO</name>
<accession>A0ACC1SMS5</accession>
<reference evidence="1" key="1">
    <citation type="submission" date="2022-08" db="EMBL/GenBank/DDBJ databases">
        <title>Genome Sequence of Fusarium decemcellulare.</title>
        <authorList>
            <person name="Buettner E."/>
        </authorList>
    </citation>
    <scope>NUCLEOTIDE SEQUENCE</scope>
    <source>
        <strain evidence="1">Babe19</strain>
    </source>
</reference>
<dbReference type="EMBL" id="JANRMS010000269">
    <property type="protein sequence ID" value="KAJ3542924.1"/>
    <property type="molecule type" value="Genomic_DNA"/>
</dbReference>
<gene>
    <name evidence="1" type="ORF">NM208_g3848</name>
</gene>
<comment type="caution">
    <text evidence="1">The sequence shown here is derived from an EMBL/GenBank/DDBJ whole genome shotgun (WGS) entry which is preliminary data.</text>
</comment>
<evidence type="ECO:0000313" key="1">
    <source>
        <dbReference type="EMBL" id="KAJ3542924.1"/>
    </source>
</evidence>
<keyword evidence="2" id="KW-1185">Reference proteome</keyword>
<protein>
    <submittedName>
        <fullName evidence="1">Uncharacterized protein</fullName>
    </submittedName>
</protein>
<dbReference type="Proteomes" id="UP001148629">
    <property type="component" value="Unassembled WGS sequence"/>
</dbReference>
<organism evidence="1 2">
    <name type="scientific">Fusarium decemcellulare</name>
    <dbReference type="NCBI Taxonomy" id="57161"/>
    <lineage>
        <taxon>Eukaryota</taxon>
        <taxon>Fungi</taxon>
        <taxon>Dikarya</taxon>
        <taxon>Ascomycota</taxon>
        <taxon>Pezizomycotina</taxon>
        <taxon>Sordariomycetes</taxon>
        <taxon>Hypocreomycetidae</taxon>
        <taxon>Hypocreales</taxon>
        <taxon>Nectriaceae</taxon>
        <taxon>Fusarium</taxon>
        <taxon>Fusarium decemcellulare species complex</taxon>
    </lineage>
</organism>
<sequence length="125" mass="14051">MHLSRTSADDTCYEDFDTRGDSADTPGEAVNWSSSDELDVVSRHRVSPESLILAVFIILLFCHRAPLTSQTGQYLGLDLQLSLLAHKTTRLLNWRPHRGQRNAAAKSQDRLRFQLQLVEPPAPPN</sequence>
<evidence type="ECO:0000313" key="2">
    <source>
        <dbReference type="Proteomes" id="UP001148629"/>
    </source>
</evidence>